<dbReference type="InterPro" id="IPR011051">
    <property type="entry name" value="RmlC_Cupin_sf"/>
</dbReference>
<keyword evidence="3" id="KW-1185">Reference proteome</keyword>
<dbReference type="InterPro" id="IPR013096">
    <property type="entry name" value="Cupin_2"/>
</dbReference>
<dbReference type="InterPro" id="IPR014710">
    <property type="entry name" value="RmlC-like_jellyroll"/>
</dbReference>
<name>A0ABQ4G5X8_9ACTN</name>
<evidence type="ECO:0000313" key="2">
    <source>
        <dbReference type="EMBL" id="GIH42426.1"/>
    </source>
</evidence>
<comment type="caution">
    <text evidence="2">The sequence shown here is derived from an EMBL/GenBank/DDBJ whole genome shotgun (WGS) entry which is preliminary data.</text>
</comment>
<dbReference type="SUPFAM" id="SSF51182">
    <property type="entry name" value="RmlC-like cupins"/>
    <property type="match status" value="1"/>
</dbReference>
<protein>
    <recommendedName>
        <fullName evidence="1">Cupin type-2 domain-containing protein</fullName>
    </recommendedName>
</protein>
<dbReference type="Proteomes" id="UP000603904">
    <property type="component" value="Unassembled WGS sequence"/>
</dbReference>
<accession>A0ABQ4G5X8</accession>
<proteinExistence type="predicted"/>
<dbReference type="Pfam" id="PF07883">
    <property type="entry name" value="Cupin_2"/>
    <property type="match status" value="1"/>
</dbReference>
<sequence>MEGREAELAEILDGMVAAPATGDPRVHLKPHRRHRGSVVVPLTQYPGRVQVFKQVLAPRQPKLVTHPGYEWLYVLAGTLRLIIGERDFTLRPGEVAEFDTGERHWFGPADTNTVEILHLFGPHGDQAVNRTEPSTPT</sequence>
<dbReference type="CDD" id="cd02209">
    <property type="entry name" value="cupin_XRE_C"/>
    <property type="match status" value="1"/>
</dbReference>
<reference evidence="2 3" key="1">
    <citation type="submission" date="2021-01" db="EMBL/GenBank/DDBJ databases">
        <title>Whole genome shotgun sequence of Microbispora corallina NBRC 16416.</title>
        <authorList>
            <person name="Komaki H."/>
            <person name="Tamura T."/>
        </authorList>
    </citation>
    <scope>NUCLEOTIDE SEQUENCE [LARGE SCALE GENOMIC DNA]</scope>
    <source>
        <strain evidence="2 3">NBRC 16416</strain>
    </source>
</reference>
<dbReference type="EMBL" id="BOOC01000030">
    <property type="protein sequence ID" value="GIH42426.1"/>
    <property type="molecule type" value="Genomic_DNA"/>
</dbReference>
<feature type="domain" description="Cupin type-2" evidence="1">
    <location>
        <begin position="63"/>
        <end position="119"/>
    </location>
</feature>
<evidence type="ECO:0000259" key="1">
    <source>
        <dbReference type="Pfam" id="PF07883"/>
    </source>
</evidence>
<dbReference type="Gene3D" id="2.60.120.10">
    <property type="entry name" value="Jelly Rolls"/>
    <property type="match status" value="1"/>
</dbReference>
<gene>
    <name evidence="2" type="ORF">Mco01_54260</name>
</gene>
<evidence type="ECO:0000313" key="3">
    <source>
        <dbReference type="Proteomes" id="UP000603904"/>
    </source>
</evidence>
<organism evidence="2 3">
    <name type="scientific">Microbispora corallina</name>
    <dbReference type="NCBI Taxonomy" id="83302"/>
    <lineage>
        <taxon>Bacteria</taxon>
        <taxon>Bacillati</taxon>
        <taxon>Actinomycetota</taxon>
        <taxon>Actinomycetes</taxon>
        <taxon>Streptosporangiales</taxon>
        <taxon>Streptosporangiaceae</taxon>
        <taxon>Microbispora</taxon>
    </lineage>
</organism>